<feature type="binding site" evidence="6">
    <location>
        <position position="443"/>
    </location>
    <ligand>
        <name>Ni(2+)</name>
        <dbReference type="ChEBI" id="CHEBI:49786"/>
    </ligand>
</feature>
<dbReference type="Pfam" id="PF00374">
    <property type="entry name" value="NiFeSe_Hases"/>
    <property type="match status" value="2"/>
</dbReference>
<dbReference type="GO" id="GO:0016151">
    <property type="term" value="F:nickel cation binding"/>
    <property type="evidence" value="ECO:0007669"/>
    <property type="project" value="InterPro"/>
</dbReference>
<keyword evidence="6" id="KW-0460">Magnesium</keyword>
<dbReference type="InterPro" id="IPR001501">
    <property type="entry name" value="Ni-dep_hyd_lsu"/>
</dbReference>
<dbReference type="GO" id="GO:0008901">
    <property type="term" value="F:ferredoxin hydrogenase activity"/>
    <property type="evidence" value="ECO:0007669"/>
    <property type="project" value="InterPro"/>
</dbReference>
<dbReference type="InterPro" id="IPR018194">
    <property type="entry name" value="Ni-dep_hyd_lsu_Ni_BS"/>
</dbReference>
<dbReference type="OrthoDB" id="9761717at2"/>
<feature type="binding site" evidence="6">
    <location>
        <position position="62"/>
    </location>
    <ligand>
        <name>Mg(2+)</name>
        <dbReference type="ChEBI" id="CHEBI:18420"/>
    </ligand>
</feature>
<evidence type="ECO:0000256" key="4">
    <source>
        <dbReference type="ARBA" id="ARBA00022723"/>
    </source>
</evidence>
<feature type="binding site" evidence="6">
    <location>
        <position position="65"/>
    </location>
    <ligand>
        <name>Fe cation</name>
        <dbReference type="ChEBI" id="CHEBI:24875"/>
    </ligand>
</feature>
<gene>
    <name evidence="8" type="ORF">DSCW_63770</name>
</gene>
<comment type="cofactor">
    <cofactor evidence="6">
        <name>Fe cation</name>
        <dbReference type="ChEBI" id="CHEBI:24875"/>
    </cofactor>
</comment>
<evidence type="ECO:0000256" key="1">
    <source>
        <dbReference type="ARBA" id="ARBA00001967"/>
    </source>
</evidence>
<evidence type="ECO:0000256" key="2">
    <source>
        <dbReference type="ARBA" id="ARBA00009292"/>
    </source>
</evidence>
<name>A0A5K7ZDR2_9BACT</name>
<evidence type="ECO:0000256" key="7">
    <source>
        <dbReference type="RuleBase" id="RU003896"/>
    </source>
</evidence>
<feature type="binding site" evidence="6">
    <location>
        <position position="397"/>
    </location>
    <ligand>
        <name>Mg(2+)</name>
        <dbReference type="ChEBI" id="CHEBI:18420"/>
    </ligand>
</feature>
<evidence type="ECO:0000256" key="6">
    <source>
        <dbReference type="PIRSR" id="PIRSR601501-1"/>
    </source>
</evidence>
<keyword evidence="5 7" id="KW-0560">Oxidoreductase</keyword>
<evidence type="ECO:0000256" key="3">
    <source>
        <dbReference type="ARBA" id="ARBA00022596"/>
    </source>
</evidence>
<dbReference type="RefSeq" id="WP_155307541.1">
    <property type="nucleotide sequence ID" value="NZ_AP021875.1"/>
</dbReference>
<dbReference type="SUPFAM" id="SSF56762">
    <property type="entry name" value="HydB/Nqo4-like"/>
    <property type="match status" value="1"/>
</dbReference>
<proteinExistence type="inferred from homology"/>
<evidence type="ECO:0000313" key="8">
    <source>
        <dbReference type="EMBL" id="BBO78960.1"/>
    </source>
</evidence>
<feature type="binding site" evidence="6">
    <location>
        <position position="43"/>
    </location>
    <ligand>
        <name>Mg(2+)</name>
        <dbReference type="ChEBI" id="CHEBI:18420"/>
    </ligand>
</feature>
<protein>
    <submittedName>
        <fullName evidence="8">NADP oxidoreductase</fullName>
    </submittedName>
</protein>
<feature type="binding site" evidence="6">
    <location>
        <position position="446"/>
    </location>
    <ligand>
        <name>Fe cation</name>
        <dbReference type="ChEBI" id="CHEBI:24875"/>
    </ligand>
</feature>
<evidence type="ECO:0000256" key="5">
    <source>
        <dbReference type="ARBA" id="ARBA00023002"/>
    </source>
</evidence>
<dbReference type="PROSITE" id="PS00508">
    <property type="entry name" value="NI_HGENASE_L_2"/>
    <property type="match status" value="1"/>
</dbReference>
<feature type="binding site" evidence="6">
    <location>
        <position position="449"/>
    </location>
    <ligand>
        <name>Mg(2+)</name>
        <dbReference type="ChEBI" id="CHEBI:18420"/>
    </ligand>
</feature>
<dbReference type="KEGG" id="dwd:DSCW_63770"/>
<keyword evidence="4 6" id="KW-0479">Metal-binding</keyword>
<keyword evidence="9" id="KW-1185">Reference proteome</keyword>
<dbReference type="AlphaFoldDB" id="A0A5K7ZDR2"/>
<dbReference type="Gene3D" id="1.10.645.10">
    <property type="entry name" value="Cytochrome-c3 Hydrogenase, chain B"/>
    <property type="match status" value="1"/>
</dbReference>
<dbReference type="Proteomes" id="UP000427769">
    <property type="component" value="Chromosome"/>
</dbReference>
<comment type="cofactor">
    <cofactor evidence="1 6">
        <name>Ni(2+)</name>
        <dbReference type="ChEBI" id="CHEBI:49786"/>
    </cofactor>
</comment>
<dbReference type="InterPro" id="IPR029014">
    <property type="entry name" value="NiFe-Hase_large"/>
</dbReference>
<dbReference type="EMBL" id="AP021875">
    <property type="protein sequence ID" value="BBO78960.1"/>
    <property type="molecule type" value="Genomic_DNA"/>
</dbReference>
<sequence length="473" mass="52534">MDRQIVIDPVHRIEGHGKITIQLDASGQVEDAAFHVTQFRGFEKFCEGRPYYEMPSLVERICGICPVSHSLASAKACDAILGVAVPEAGQMLRALLNLASVMQSHALSFFYLSSPDLLLGFDGPPEKRNILGLLETHPQLAADGIRLRQIGQSIIEWLAGKKIHPTWVVPGGVGVPLSKENLENIRAVLPEARDIVLRTIGWFKPSIENYREEIRTFANFPSMFLGLVDPCGNLELFDGNLRFIDYQGNVVAEQVPPARYAEYIGEAVEDHSYLKSPYYLPLGYPEGIYRVGPAARLNVCSGCRTPLADEEWAEFKSLEKGPVLSSFYNHYARLIEILYTIEKAEQLTADPDILNPRVRAHAQPNFFEGIGVVEAPRGTLFHHYQVDENGLITGVNLIVATGNNNLAMNRGVLQVARHFIKNGEVPESVLTRLEAVIRVFDPCLSCSTHALGMNSLHVHLLGPDGHVVDEKWR</sequence>
<dbReference type="PROSITE" id="PS00507">
    <property type="entry name" value="NI_HGENASE_L_1"/>
    <property type="match status" value="1"/>
</dbReference>
<reference evidence="8 9" key="1">
    <citation type="submission" date="2019-11" db="EMBL/GenBank/DDBJ databases">
        <title>Comparative genomics of hydrocarbon-degrading Desulfosarcina strains.</title>
        <authorList>
            <person name="Watanabe M."/>
            <person name="Kojima H."/>
            <person name="Fukui M."/>
        </authorList>
    </citation>
    <scope>NUCLEOTIDE SEQUENCE [LARGE SCALE GENOMIC DNA]</scope>
    <source>
        <strain evidence="8 9">PP31</strain>
    </source>
</reference>
<feature type="binding site" evidence="6">
    <location>
        <position position="65"/>
    </location>
    <ligand>
        <name>Ni(2+)</name>
        <dbReference type="ChEBI" id="CHEBI:49786"/>
    </ligand>
</feature>
<keyword evidence="6" id="KW-0408">Iron</keyword>
<dbReference type="PANTHER" id="PTHR43600:SF2">
    <property type="entry name" value="F420-NON-REDUCING HYDROGENASE VHU SUBUNIT A"/>
    <property type="match status" value="1"/>
</dbReference>
<keyword evidence="3 6" id="KW-0533">Nickel</keyword>
<evidence type="ECO:0000313" key="9">
    <source>
        <dbReference type="Proteomes" id="UP000427769"/>
    </source>
</evidence>
<accession>A0A5K7ZDR2</accession>
<dbReference type="PANTHER" id="PTHR43600">
    <property type="entry name" value="COENZYME F420 HYDROGENASE, SUBUNIT ALPHA"/>
    <property type="match status" value="1"/>
</dbReference>
<comment type="similarity">
    <text evidence="2 7">Belongs to the [NiFe]/[NiFeSe] hydrogenase large subunit family.</text>
</comment>
<organism evidence="8 9">
    <name type="scientific">Desulfosarcina widdelii</name>
    <dbReference type="NCBI Taxonomy" id="947919"/>
    <lineage>
        <taxon>Bacteria</taxon>
        <taxon>Pseudomonadati</taxon>
        <taxon>Thermodesulfobacteriota</taxon>
        <taxon>Desulfobacteria</taxon>
        <taxon>Desulfobacterales</taxon>
        <taxon>Desulfosarcinaceae</taxon>
        <taxon>Desulfosarcina</taxon>
    </lineage>
</organism>